<dbReference type="Gene3D" id="1.50.10.10">
    <property type="match status" value="1"/>
</dbReference>
<dbReference type="EMBL" id="JAYKXN010000004">
    <property type="protein sequence ID" value="KAK7294768.1"/>
    <property type="molecule type" value="Genomic_DNA"/>
</dbReference>
<evidence type="ECO:0000313" key="1">
    <source>
        <dbReference type="EMBL" id="KAK7294768.1"/>
    </source>
</evidence>
<reference evidence="1 2" key="1">
    <citation type="submission" date="2024-01" db="EMBL/GenBank/DDBJ databases">
        <title>The genomes of 5 underutilized Papilionoideae crops provide insights into root nodulation and disease resistance.</title>
        <authorList>
            <person name="Yuan L."/>
        </authorList>
    </citation>
    <scope>NUCLEOTIDE SEQUENCE [LARGE SCALE GENOMIC DNA]</scope>
    <source>
        <strain evidence="1">LY-2023</strain>
        <tissue evidence="1">Leaf</tissue>
    </source>
</reference>
<dbReference type="InterPro" id="IPR008928">
    <property type="entry name" value="6-hairpin_glycosidase_sf"/>
</dbReference>
<evidence type="ECO:0000313" key="2">
    <source>
        <dbReference type="Proteomes" id="UP001359559"/>
    </source>
</evidence>
<protein>
    <submittedName>
        <fullName evidence="1">Uncharacterized protein</fullName>
    </submittedName>
</protein>
<dbReference type="SUPFAM" id="SSF48208">
    <property type="entry name" value="Six-hairpin glycosidases"/>
    <property type="match status" value="1"/>
</dbReference>
<dbReference type="AlphaFoldDB" id="A0AAN9PDH7"/>
<gene>
    <name evidence="1" type="ORF">RJT34_17664</name>
</gene>
<sequence length="134" mass="15089">MSSWVAGLYHYTISYPRSNLVINSNTPGTEIATETAAAMAASSIVFRSSNRVWQEMMMNVEILIDVTHSSYPRQIFDLYHEQNILLIVFITDDTGDYSTSFAPQWYTLPEQQCVAEMGGGVKVHAWSEYGLVKP</sequence>
<dbReference type="Proteomes" id="UP001359559">
    <property type="component" value="Unassembled WGS sequence"/>
</dbReference>
<proteinExistence type="predicted"/>
<keyword evidence="2" id="KW-1185">Reference proteome</keyword>
<comment type="caution">
    <text evidence="1">The sequence shown here is derived from an EMBL/GenBank/DDBJ whole genome shotgun (WGS) entry which is preliminary data.</text>
</comment>
<organism evidence="1 2">
    <name type="scientific">Clitoria ternatea</name>
    <name type="common">Butterfly pea</name>
    <dbReference type="NCBI Taxonomy" id="43366"/>
    <lineage>
        <taxon>Eukaryota</taxon>
        <taxon>Viridiplantae</taxon>
        <taxon>Streptophyta</taxon>
        <taxon>Embryophyta</taxon>
        <taxon>Tracheophyta</taxon>
        <taxon>Spermatophyta</taxon>
        <taxon>Magnoliopsida</taxon>
        <taxon>eudicotyledons</taxon>
        <taxon>Gunneridae</taxon>
        <taxon>Pentapetalae</taxon>
        <taxon>rosids</taxon>
        <taxon>fabids</taxon>
        <taxon>Fabales</taxon>
        <taxon>Fabaceae</taxon>
        <taxon>Papilionoideae</taxon>
        <taxon>50 kb inversion clade</taxon>
        <taxon>NPAAA clade</taxon>
        <taxon>indigoferoid/millettioid clade</taxon>
        <taxon>Phaseoleae</taxon>
        <taxon>Clitoria</taxon>
    </lineage>
</organism>
<accession>A0AAN9PDH7</accession>
<dbReference type="InterPro" id="IPR012341">
    <property type="entry name" value="6hp_glycosidase-like_sf"/>
</dbReference>
<name>A0AAN9PDH7_CLITE</name>
<dbReference type="GO" id="GO:0005975">
    <property type="term" value="P:carbohydrate metabolic process"/>
    <property type="evidence" value="ECO:0007669"/>
    <property type="project" value="InterPro"/>
</dbReference>